<dbReference type="SUPFAM" id="SSF53633">
    <property type="entry name" value="Carbamate kinase-like"/>
    <property type="match status" value="1"/>
</dbReference>
<name>A0A0G1YQ35_9BACT</name>
<comment type="similarity">
    <text evidence="9">Belongs to the acetylglutamate kinase family. ArgB subfamily.</text>
</comment>
<proteinExistence type="inferred from homology"/>
<dbReference type="EMBL" id="LCPZ01000010">
    <property type="protein sequence ID" value="KKW08474.1"/>
    <property type="molecule type" value="Genomic_DNA"/>
</dbReference>
<comment type="caution">
    <text evidence="11">The sequence shown here is derived from an EMBL/GenBank/DDBJ whole genome shotgun (WGS) entry which is preliminary data.</text>
</comment>
<accession>A0A0G1YQ35</accession>
<keyword evidence="6 9" id="KW-0418">Kinase</keyword>
<feature type="binding site" evidence="9">
    <location>
        <position position="185"/>
    </location>
    <ligand>
        <name>substrate</name>
    </ligand>
</feature>
<keyword evidence="9" id="KW-0963">Cytoplasm</keyword>
<feature type="binding site" evidence="9">
    <location>
        <position position="89"/>
    </location>
    <ligand>
        <name>substrate</name>
    </ligand>
</feature>
<keyword evidence="7 9" id="KW-0067">ATP-binding</keyword>
<dbReference type="PANTHER" id="PTHR23342:SF0">
    <property type="entry name" value="N-ACETYLGLUTAMATE SYNTHASE, MITOCHONDRIAL"/>
    <property type="match status" value="1"/>
</dbReference>
<evidence type="ECO:0000256" key="1">
    <source>
        <dbReference type="ARBA" id="ARBA00004828"/>
    </source>
</evidence>
<evidence type="ECO:0000256" key="9">
    <source>
        <dbReference type="HAMAP-Rule" id="MF_00082"/>
    </source>
</evidence>
<evidence type="ECO:0000256" key="2">
    <source>
        <dbReference type="ARBA" id="ARBA00022571"/>
    </source>
</evidence>
<protein>
    <recommendedName>
        <fullName evidence="9">Acetylglutamate kinase</fullName>
        <ecNumber evidence="9">2.7.2.8</ecNumber>
    </recommendedName>
    <alternativeName>
        <fullName evidence="9">N-acetyl-L-glutamate 5-phosphotransferase</fullName>
    </alternativeName>
    <alternativeName>
        <fullName evidence="9">NAG kinase</fullName>
        <shortName evidence="9">NAGK</shortName>
    </alternativeName>
</protein>
<feature type="site" description="Transition state stabilizer" evidence="9">
    <location>
        <position position="32"/>
    </location>
</feature>
<dbReference type="GO" id="GO:0005737">
    <property type="term" value="C:cytoplasm"/>
    <property type="evidence" value="ECO:0007669"/>
    <property type="project" value="UniProtKB-SubCell"/>
</dbReference>
<evidence type="ECO:0000256" key="4">
    <source>
        <dbReference type="ARBA" id="ARBA00022679"/>
    </source>
</evidence>
<gene>
    <name evidence="9" type="primary">argB</name>
    <name evidence="11" type="ORF">UY44_C0010G0006</name>
</gene>
<dbReference type="InterPro" id="IPR037528">
    <property type="entry name" value="ArgB"/>
</dbReference>
<dbReference type="PANTHER" id="PTHR23342">
    <property type="entry name" value="N-ACETYLGLUTAMATE SYNTHASE"/>
    <property type="match status" value="1"/>
</dbReference>
<dbReference type="PIRSF" id="PIRSF000728">
    <property type="entry name" value="NAGK"/>
    <property type="match status" value="1"/>
</dbReference>
<feature type="site" description="Transition state stabilizer" evidence="9">
    <location>
        <position position="248"/>
    </location>
</feature>
<reference evidence="11 12" key="1">
    <citation type="journal article" date="2015" name="Nature">
        <title>rRNA introns, odd ribosomes, and small enigmatic genomes across a large radiation of phyla.</title>
        <authorList>
            <person name="Brown C.T."/>
            <person name="Hug L.A."/>
            <person name="Thomas B.C."/>
            <person name="Sharon I."/>
            <person name="Castelle C.J."/>
            <person name="Singh A."/>
            <person name="Wilkins M.J."/>
            <person name="Williams K.H."/>
            <person name="Banfield J.F."/>
        </authorList>
    </citation>
    <scope>NUCLEOTIDE SEQUENCE [LARGE SCALE GENOMIC DNA]</scope>
</reference>
<dbReference type="PRINTS" id="PR00474">
    <property type="entry name" value="GLU5KINASE"/>
</dbReference>
<feature type="binding site" evidence="9">
    <location>
        <begin position="67"/>
        <end position="68"/>
    </location>
    <ligand>
        <name>substrate</name>
    </ligand>
</feature>
<keyword evidence="4 9" id="KW-0808">Transferase</keyword>
<dbReference type="Proteomes" id="UP000033965">
    <property type="component" value="Unassembled WGS sequence"/>
</dbReference>
<sequence>MPADKKIIHKADVLIEALPYIQSFYGKTIVIKYGGAAMVDKNIRRDVLRDIVFMNYVGMRPILVHGGGPMATTRLKELGREVKFINGYRVTDKETMSVIEEEFMKINAEIVQELTALGSAAISLSGKEDRFIQVVKHAPIDGQDIGFVGDIKNINGDVLQKIIASDIIPVIPPIGIGIKDDQPYNINADQVAAEIAKSLRALKLVVLTNVNGILTDIKDPSTLRMHVNAEDVKQMIDSGAISGGMIPKVNACLHALDRGVKKAHIIDVQIPHGILMEIFTDKGIGTEIVKK</sequence>
<evidence type="ECO:0000256" key="5">
    <source>
        <dbReference type="ARBA" id="ARBA00022741"/>
    </source>
</evidence>
<dbReference type="HAMAP" id="MF_00082">
    <property type="entry name" value="ArgB"/>
    <property type="match status" value="1"/>
</dbReference>
<feature type="domain" description="Aspartate/glutamate/uridylate kinase" evidence="10">
    <location>
        <begin position="27"/>
        <end position="267"/>
    </location>
</feature>
<evidence type="ECO:0000256" key="3">
    <source>
        <dbReference type="ARBA" id="ARBA00022605"/>
    </source>
</evidence>
<comment type="pathway">
    <text evidence="1 9">Amino-acid biosynthesis; L-arginine biosynthesis; N(2)-acetyl-L-ornithine from L-glutamate: step 2/4.</text>
</comment>
<dbReference type="InterPro" id="IPR036393">
    <property type="entry name" value="AceGlu_kinase-like_sf"/>
</dbReference>
<keyword evidence="2 9" id="KW-0055">Arginine biosynthesis</keyword>
<evidence type="ECO:0000313" key="12">
    <source>
        <dbReference type="Proteomes" id="UP000033965"/>
    </source>
</evidence>
<evidence type="ECO:0000256" key="7">
    <source>
        <dbReference type="ARBA" id="ARBA00022840"/>
    </source>
</evidence>
<comment type="subcellular location">
    <subcellularLocation>
        <location evidence="9">Cytoplasm</location>
    </subcellularLocation>
</comment>
<dbReference type="FunFam" id="3.40.1160.10:FF:000004">
    <property type="entry name" value="Acetylglutamate kinase"/>
    <property type="match status" value="1"/>
</dbReference>
<keyword evidence="3 9" id="KW-0028">Amino-acid biosynthesis</keyword>
<organism evidence="11 12">
    <name type="scientific">Candidatus Kaiserbacteria bacterium GW2011_GWA2_49_19</name>
    <dbReference type="NCBI Taxonomy" id="1618669"/>
    <lineage>
        <taxon>Bacteria</taxon>
        <taxon>Candidatus Kaiseribacteriota</taxon>
    </lineage>
</organism>
<dbReference type="InterPro" id="IPR001057">
    <property type="entry name" value="Glu/AcGlu_kinase"/>
</dbReference>
<dbReference type="EC" id="2.7.2.8" evidence="9"/>
<evidence type="ECO:0000256" key="8">
    <source>
        <dbReference type="ARBA" id="ARBA00048141"/>
    </source>
</evidence>
<dbReference type="InterPro" id="IPR001048">
    <property type="entry name" value="Asp/Glu/Uridylate_kinase"/>
</dbReference>
<dbReference type="Pfam" id="PF00696">
    <property type="entry name" value="AA_kinase"/>
    <property type="match status" value="1"/>
</dbReference>
<dbReference type="AlphaFoldDB" id="A0A0G1YQ35"/>
<evidence type="ECO:0000313" key="11">
    <source>
        <dbReference type="EMBL" id="KKW08474.1"/>
    </source>
</evidence>
<evidence type="ECO:0000259" key="10">
    <source>
        <dbReference type="Pfam" id="PF00696"/>
    </source>
</evidence>
<dbReference type="UniPathway" id="UPA00068">
    <property type="reaction ID" value="UER00107"/>
</dbReference>
<keyword evidence="5 9" id="KW-0547">Nucleotide-binding</keyword>
<dbReference type="GO" id="GO:0005524">
    <property type="term" value="F:ATP binding"/>
    <property type="evidence" value="ECO:0007669"/>
    <property type="project" value="UniProtKB-UniRule"/>
</dbReference>
<dbReference type="Gene3D" id="3.40.1160.10">
    <property type="entry name" value="Acetylglutamate kinase-like"/>
    <property type="match status" value="1"/>
</dbReference>
<dbReference type="GO" id="GO:0003991">
    <property type="term" value="F:acetylglutamate kinase activity"/>
    <property type="evidence" value="ECO:0007669"/>
    <property type="project" value="UniProtKB-UniRule"/>
</dbReference>
<evidence type="ECO:0000256" key="6">
    <source>
        <dbReference type="ARBA" id="ARBA00022777"/>
    </source>
</evidence>
<comment type="catalytic activity">
    <reaction evidence="8 9">
        <text>N-acetyl-L-glutamate + ATP = N-acetyl-L-glutamyl 5-phosphate + ADP</text>
        <dbReference type="Rhea" id="RHEA:14629"/>
        <dbReference type="ChEBI" id="CHEBI:30616"/>
        <dbReference type="ChEBI" id="CHEBI:44337"/>
        <dbReference type="ChEBI" id="CHEBI:57936"/>
        <dbReference type="ChEBI" id="CHEBI:456216"/>
        <dbReference type="EC" id="2.7.2.8"/>
    </reaction>
</comment>
<dbReference type="GO" id="GO:0042450">
    <property type="term" value="P:L-arginine biosynthetic process via ornithine"/>
    <property type="evidence" value="ECO:0007669"/>
    <property type="project" value="UniProtKB-UniRule"/>
</dbReference>
<dbReference type="NCBIfam" id="TIGR00761">
    <property type="entry name" value="argB"/>
    <property type="match status" value="1"/>
</dbReference>
<dbReference type="InterPro" id="IPR004662">
    <property type="entry name" value="AcgluKinase_fam"/>
</dbReference>
<comment type="function">
    <text evidence="9">Catalyzes the ATP-dependent phosphorylation of N-acetyl-L-glutamate.</text>
</comment>
<dbReference type="PATRIC" id="fig|1618669.3.peg.385"/>